<organism evidence="1 2">
    <name type="scientific">Acer negundo</name>
    <name type="common">Box elder</name>
    <dbReference type="NCBI Taxonomy" id="4023"/>
    <lineage>
        <taxon>Eukaryota</taxon>
        <taxon>Viridiplantae</taxon>
        <taxon>Streptophyta</taxon>
        <taxon>Embryophyta</taxon>
        <taxon>Tracheophyta</taxon>
        <taxon>Spermatophyta</taxon>
        <taxon>Magnoliopsida</taxon>
        <taxon>eudicotyledons</taxon>
        <taxon>Gunneridae</taxon>
        <taxon>Pentapetalae</taxon>
        <taxon>rosids</taxon>
        <taxon>malvids</taxon>
        <taxon>Sapindales</taxon>
        <taxon>Sapindaceae</taxon>
        <taxon>Hippocastanoideae</taxon>
        <taxon>Acereae</taxon>
        <taxon>Acer</taxon>
    </lineage>
</organism>
<protein>
    <submittedName>
        <fullName evidence="1">Uncharacterized protein</fullName>
    </submittedName>
</protein>
<evidence type="ECO:0000313" key="1">
    <source>
        <dbReference type="EMBL" id="KAI9174405.1"/>
    </source>
</evidence>
<accession>A0AAD5IRJ3</accession>
<sequence length="208" mass="21763">MRGFNGSTDTKAVACELTEKDVLEATGSTGKSIIEASGVNGKVVGSCVVKGRRSLDKGEANAMIGCDRSDVNCLVNRVITKVGEDRVVMEKDQVNETYILQRKASGGKGVIAMASCYGSTDIKKVGFEASDSNGIVVIEDSGSNGFVVESCGVNKDSCVGKGGKRSVIKINDRLDSLEDVESKKTYGKSIRVFGSNDKSSGGVAVSDD</sequence>
<dbReference type="EMBL" id="JAJSOW010000103">
    <property type="protein sequence ID" value="KAI9174405.1"/>
    <property type="molecule type" value="Genomic_DNA"/>
</dbReference>
<reference evidence="1" key="1">
    <citation type="journal article" date="2022" name="Plant J.">
        <title>Strategies of tolerance reflected in two North American maple genomes.</title>
        <authorList>
            <person name="McEvoy S.L."/>
            <person name="Sezen U.U."/>
            <person name="Trouern-Trend A."/>
            <person name="McMahon S.M."/>
            <person name="Schaberg P.G."/>
            <person name="Yang J."/>
            <person name="Wegrzyn J.L."/>
            <person name="Swenson N.G."/>
        </authorList>
    </citation>
    <scope>NUCLEOTIDE SEQUENCE</scope>
    <source>
        <strain evidence="1">91603</strain>
    </source>
</reference>
<reference evidence="1" key="2">
    <citation type="submission" date="2023-02" db="EMBL/GenBank/DDBJ databases">
        <authorList>
            <person name="Swenson N.G."/>
            <person name="Wegrzyn J.L."/>
            <person name="Mcevoy S.L."/>
        </authorList>
    </citation>
    <scope>NUCLEOTIDE SEQUENCE</scope>
    <source>
        <strain evidence="1">91603</strain>
        <tissue evidence="1">Leaf</tissue>
    </source>
</reference>
<comment type="caution">
    <text evidence="1">The sequence shown here is derived from an EMBL/GenBank/DDBJ whole genome shotgun (WGS) entry which is preliminary data.</text>
</comment>
<keyword evidence="2" id="KW-1185">Reference proteome</keyword>
<evidence type="ECO:0000313" key="2">
    <source>
        <dbReference type="Proteomes" id="UP001064489"/>
    </source>
</evidence>
<dbReference type="AlphaFoldDB" id="A0AAD5IRJ3"/>
<dbReference type="Proteomes" id="UP001064489">
    <property type="component" value="Chromosome 8"/>
</dbReference>
<proteinExistence type="predicted"/>
<gene>
    <name evidence="1" type="ORF">LWI28_016850</name>
</gene>
<name>A0AAD5IRJ3_ACENE</name>